<evidence type="ECO:0000259" key="1">
    <source>
        <dbReference type="PROSITE" id="PS51819"/>
    </source>
</evidence>
<dbReference type="AlphaFoldDB" id="A0A5C5TTG0"/>
<dbReference type="SUPFAM" id="SSF54593">
    <property type="entry name" value="Glyoxalase/Bleomycin resistance protein/Dihydroxybiphenyl dioxygenase"/>
    <property type="match status" value="1"/>
</dbReference>
<dbReference type="RefSeq" id="WP_146325755.1">
    <property type="nucleotide sequence ID" value="NZ_BAABLR010000049.1"/>
</dbReference>
<dbReference type="OrthoDB" id="2453533at2"/>
<organism evidence="2 3">
    <name type="scientific">Corynebacterium canis</name>
    <dbReference type="NCBI Taxonomy" id="679663"/>
    <lineage>
        <taxon>Bacteria</taxon>
        <taxon>Bacillati</taxon>
        <taxon>Actinomycetota</taxon>
        <taxon>Actinomycetes</taxon>
        <taxon>Mycobacteriales</taxon>
        <taxon>Corynebacteriaceae</taxon>
        <taxon>Corynebacterium</taxon>
    </lineage>
</organism>
<evidence type="ECO:0000313" key="2">
    <source>
        <dbReference type="EMBL" id="TWT16947.1"/>
    </source>
</evidence>
<dbReference type="EMBL" id="VOHM01000051">
    <property type="protein sequence ID" value="TWT16947.1"/>
    <property type="molecule type" value="Genomic_DNA"/>
</dbReference>
<dbReference type="Proteomes" id="UP000320791">
    <property type="component" value="Unassembled WGS sequence"/>
</dbReference>
<reference evidence="2 3" key="1">
    <citation type="submission" date="2019-08" db="EMBL/GenBank/DDBJ databases">
        <authorList>
            <person name="Lei W."/>
        </authorList>
    </citation>
    <scope>NUCLEOTIDE SEQUENCE [LARGE SCALE GENOMIC DNA]</scope>
    <source>
        <strain evidence="2 3">CCUG 58627</strain>
    </source>
</reference>
<protein>
    <submittedName>
        <fullName evidence="2">VOC family protein</fullName>
    </submittedName>
</protein>
<dbReference type="Gene3D" id="3.10.180.10">
    <property type="entry name" value="2,3-Dihydroxybiphenyl 1,2-Dioxygenase, domain 1"/>
    <property type="match status" value="1"/>
</dbReference>
<feature type="domain" description="VOC" evidence="1">
    <location>
        <begin position="5"/>
        <end position="112"/>
    </location>
</feature>
<name>A0A5C5TTG0_9CORY</name>
<proteinExistence type="predicted"/>
<dbReference type="InterPro" id="IPR037523">
    <property type="entry name" value="VOC_core"/>
</dbReference>
<comment type="caution">
    <text evidence="2">The sequence shown here is derived from an EMBL/GenBank/DDBJ whole genome shotgun (WGS) entry which is preliminary data.</text>
</comment>
<sequence>MAGHSFDSAIPVVAVSNYAASRSWYVNLLGEPAVEPETGTGEWAIGSSWLQVTEDPQRAGHSIAILGSTDVEEQVAACLAAGCSVSPIQDYGFIKLAELSDPDNNKLQIVQEIEGS</sequence>
<gene>
    <name evidence="2" type="ORF">FRX94_12930</name>
</gene>
<evidence type="ECO:0000313" key="3">
    <source>
        <dbReference type="Proteomes" id="UP000320791"/>
    </source>
</evidence>
<dbReference type="InterPro" id="IPR029068">
    <property type="entry name" value="Glyas_Bleomycin-R_OHBP_Dase"/>
</dbReference>
<keyword evidence="3" id="KW-1185">Reference proteome</keyword>
<dbReference type="PROSITE" id="PS51819">
    <property type="entry name" value="VOC"/>
    <property type="match status" value="1"/>
</dbReference>
<accession>A0A5C5TTG0</accession>